<gene>
    <name evidence="3" type="ORF">SVUK_LOCUS15320</name>
</gene>
<evidence type="ECO:0000259" key="1">
    <source>
        <dbReference type="PROSITE" id="PS50055"/>
    </source>
</evidence>
<dbReference type="AlphaFoldDB" id="A0A3P7LMH3"/>
<dbReference type="PANTHER" id="PTHR19134">
    <property type="entry name" value="RECEPTOR-TYPE TYROSINE-PROTEIN PHOSPHATASE"/>
    <property type="match status" value="1"/>
</dbReference>
<dbReference type="InterPro" id="IPR000387">
    <property type="entry name" value="Tyr_Pase_dom"/>
</dbReference>
<dbReference type="GO" id="GO:0004725">
    <property type="term" value="F:protein tyrosine phosphatase activity"/>
    <property type="evidence" value="ECO:0007669"/>
    <property type="project" value="InterPro"/>
</dbReference>
<dbReference type="Pfam" id="PF00102">
    <property type="entry name" value="Y_phosphatase"/>
    <property type="match status" value="1"/>
</dbReference>
<dbReference type="InterPro" id="IPR029021">
    <property type="entry name" value="Prot-tyrosine_phosphatase-like"/>
</dbReference>
<dbReference type="OrthoDB" id="5843820at2759"/>
<proteinExistence type="predicted"/>
<protein>
    <recommendedName>
        <fullName evidence="5">Tyrosine specific protein phosphatases domain-containing protein</fullName>
    </recommendedName>
</protein>
<dbReference type="SMART" id="SM00404">
    <property type="entry name" value="PTPc_motif"/>
    <property type="match status" value="1"/>
</dbReference>
<dbReference type="PANTHER" id="PTHR19134:SF449">
    <property type="entry name" value="TYROSINE-PROTEIN PHOSPHATASE 1"/>
    <property type="match status" value="1"/>
</dbReference>
<evidence type="ECO:0000313" key="4">
    <source>
        <dbReference type="Proteomes" id="UP000270094"/>
    </source>
</evidence>
<organism evidence="3 4">
    <name type="scientific">Strongylus vulgaris</name>
    <name type="common">Blood worm</name>
    <dbReference type="NCBI Taxonomy" id="40348"/>
    <lineage>
        <taxon>Eukaryota</taxon>
        <taxon>Metazoa</taxon>
        <taxon>Ecdysozoa</taxon>
        <taxon>Nematoda</taxon>
        <taxon>Chromadorea</taxon>
        <taxon>Rhabditida</taxon>
        <taxon>Rhabditina</taxon>
        <taxon>Rhabditomorpha</taxon>
        <taxon>Strongyloidea</taxon>
        <taxon>Strongylidae</taxon>
        <taxon>Strongylus</taxon>
    </lineage>
</organism>
<keyword evidence="4" id="KW-1185">Reference proteome</keyword>
<name>A0A3P7LMH3_STRVU</name>
<feature type="domain" description="Tyrosine specific protein phosphatases" evidence="2">
    <location>
        <begin position="53"/>
        <end position="128"/>
    </location>
</feature>
<dbReference type="InterPro" id="IPR050348">
    <property type="entry name" value="Protein-Tyr_Phosphatase"/>
</dbReference>
<dbReference type="Gene3D" id="3.90.190.10">
    <property type="entry name" value="Protein tyrosine phosphatase superfamily"/>
    <property type="match status" value="1"/>
</dbReference>
<dbReference type="PROSITE" id="PS50055">
    <property type="entry name" value="TYR_PHOSPHATASE_PTP"/>
    <property type="match status" value="1"/>
</dbReference>
<feature type="domain" description="Tyrosine-protein phosphatase" evidence="1">
    <location>
        <begin position="1"/>
        <end position="137"/>
    </location>
</feature>
<dbReference type="EMBL" id="UYYB01108175">
    <property type="protein sequence ID" value="VDM80322.1"/>
    <property type="molecule type" value="Genomic_DNA"/>
</dbReference>
<accession>A0A3P7LMH3</accession>
<evidence type="ECO:0000259" key="2">
    <source>
        <dbReference type="PROSITE" id="PS50056"/>
    </source>
</evidence>
<dbReference type="SUPFAM" id="SSF52799">
    <property type="entry name" value="(Phosphotyrosine protein) phosphatases II"/>
    <property type="match status" value="1"/>
</dbReference>
<reference evidence="3 4" key="1">
    <citation type="submission" date="2018-11" db="EMBL/GenBank/DDBJ databases">
        <authorList>
            <consortium name="Pathogen Informatics"/>
        </authorList>
    </citation>
    <scope>NUCLEOTIDE SEQUENCE [LARGE SCALE GENOMIC DNA]</scope>
</reference>
<evidence type="ECO:0008006" key="5">
    <source>
        <dbReference type="Google" id="ProtNLM"/>
    </source>
</evidence>
<sequence>MSYALYIICVYWANSAAEDWYGDGFSVRQISVNKLKLKFYCINGWSDEKAPPKDFTAVHEKIRNAIDINSKGTLMLLCKDGCSRSGIYALIDMETERYSKKGRIKLGETIKALRSQRSNCFDTKELFEAAAQIMTESGIYALIDMETERYSRKGRIKLGETIKALRSQRSNCFDTKELFEAAAQIMTEFARKALEKPEPSKGSIESK</sequence>
<dbReference type="InterPro" id="IPR003595">
    <property type="entry name" value="Tyr_Pase_cat"/>
</dbReference>
<dbReference type="InterPro" id="IPR000242">
    <property type="entry name" value="PTP_cat"/>
</dbReference>
<dbReference type="Proteomes" id="UP000270094">
    <property type="component" value="Unassembled WGS sequence"/>
</dbReference>
<evidence type="ECO:0000313" key="3">
    <source>
        <dbReference type="EMBL" id="VDM80322.1"/>
    </source>
</evidence>
<dbReference type="PROSITE" id="PS50056">
    <property type="entry name" value="TYR_PHOSPHATASE_2"/>
    <property type="match status" value="1"/>
</dbReference>